<organism evidence="2">
    <name type="scientific">Planktothricoides sp. SpSt-374</name>
    <dbReference type="NCBI Taxonomy" id="2282167"/>
    <lineage>
        <taxon>Bacteria</taxon>
        <taxon>Bacillati</taxon>
        <taxon>Cyanobacteriota</taxon>
        <taxon>Cyanophyceae</taxon>
        <taxon>Oscillatoriophycideae</taxon>
        <taxon>Oscillatoriales</taxon>
        <taxon>Oscillatoriaceae</taxon>
        <taxon>Planktothricoides</taxon>
    </lineage>
</organism>
<dbReference type="PRINTS" id="PR00364">
    <property type="entry name" value="DISEASERSIST"/>
</dbReference>
<accession>A0A7C3VMQ2</accession>
<protein>
    <submittedName>
        <fullName evidence="2">NACHT domain-containing protein</fullName>
    </submittedName>
</protein>
<dbReference type="InterPro" id="IPR007111">
    <property type="entry name" value="NACHT_NTPase"/>
</dbReference>
<dbReference type="AlphaFoldDB" id="A0A7C3VMQ2"/>
<reference evidence="2" key="1">
    <citation type="journal article" date="2020" name="mSystems">
        <title>Genome- and Community-Level Interaction Insights into Carbon Utilization and Element Cycling Functions of Hydrothermarchaeota in Hydrothermal Sediment.</title>
        <authorList>
            <person name="Zhou Z."/>
            <person name="Liu Y."/>
            <person name="Xu W."/>
            <person name="Pan J."/>
            <person name="Luo Z.H."/>
            <person name="Li M."/>
        </authorList>
    </citation>
    <scope>NUCLEOTIDE SEQUENCE [LARGE SCALE GENOMIC DNA]</scope>
    <source>
        <strain evidence="2">SpSt-374</strain>
    </source>
</reference>
<evidence type="ECO:0000259" key="1">
    <source>
        <dbReference type="Pfam" id="PF05729"/>
    </source>
</evidence>
<feature type="domain" description="NACHT" evidence="1">
    <location>
        <begin position="148"/>
        <end position="304"/>
    </location>
</feature>
<gene>
    <name evidence="2" type="ORF">ENR15_04930</name>
</gene>
<dbReference type="PANTHER" id="PTHR47691:SF3">
    <property type="entry name" value="HTH-TYPE TRANSCRIPTIONAL REGULATOR RV0890C-RELATED"/>
    <property type="match status" value="1"/>
</dbReference>
<evidence type="ECO:0000313" key="2">
    <source>
        <dbReference type="EMBL" id="HGG00010.1"/>
    </source>
</evidence>
<proteinExistence type="predicted"/>
<comment type="caution">
    <text evidence="2">The sequence shown here is derived from an EMBL/GenBank/DDBJ whole genome shotgun (WGS) entry which is preliminary data.</text>
</comment>
<dbReference type="PANTHER" id="PTHR47691">
    <property type="entry name" value="REGULATOR-RELATED"/>
    <property type="match status" value="1"/>
</dbReference>
<dbReference type="SUPFAM" id="SSF52540">
    <property type="entry name" value="P-loop containing nucleoside triphosphate hydrolases"/>
    <property type="match status" value="1"/>
</dbReference>
<dbReference type="EMBL" id="DSPX01000043">
    <property type="protein sequence ID" value="HGG00010.1"/>
    <property type="molecule type" value="Genomic_DNA"/>
</dbReference>
<name>A0A7C3VMQ2_9CYAN</name>
<dbReference type="InterPro" id="IPR027417">
    <property type="entry name" value="P-loop_NTPase"/>
</dbReference>
<dbReference type="Pfam" id="PF05729">
    <property type="entry name" value="NACHT"/>
    <property type="match status" value="1"/>
</dbReference>
<dbReference type="Gene3D" id="3.40.50.300">
    <property type="entry name" value="P-loop containing nucleotide triphosphate hydrolases"/>
    <property type="match status" value="1"/>
</dbReference>
<sequence length="451" mass="50782">MTSQPNEPEDFAEAAERWDLDRLYADLAAAKEDVGSHPRQGLTSTEKTHLRGLLCGYSPVEMARILHKTPKGLYADLAKTLYRYIEILTGNPFSSWNKIVPGLAEAGYRKLSPRRSQDWNLAPDVSIFYGRTHELALLQQWIVGDRCRLVALLGMGGMGKTALAVRLAQQIAGDFKYIGWRSLSNSPTVPQLLTELLGFYPHTQGNPLDFYPLLNYLQNQRSLIILDGLENLLAPGELAGKYRDGHEEYANLFKQVGTTQHQSCIVITSSEKSREISLLDSLIEPVRCLNLAGLEPDAAVKIIKDRQLLDEHKWDDLIERSSGNPLALKIVCGIIKGVFKGRVGEYFRHKTMFMGMLREVLSSQINRLSDLELQIMYQIAISGEPVDIEQLRQWISASVPMSGIMEILNSLIWRSLIETIGQDDVTLYTIQPMVRKYLINLFSQPDIGKLP</sequence>